<evidence type="ECO:0000256" key="1">
    <source>
        <dbReference type="SAM" id="MobiDB-lite"/>
    </source>
</evidence>
<feature type="region of interest" description="Disordered" evidence="1">
    <location>
        <begin position="171"/>
        <end position="192"/>
    </location>
</feature>
<protein>
    <submittedName>
        <fullName evidence="2">Uncharacterized protein</fullName>
    </submittedName>
</protein>
<dbReference type="EMBL" id="SNZH01000002">
    <property type="protein sequence ID" value="TDR47351.1"/>
    <property type="molecule type" value="Genomic_DNA"/>
</dbReference>
<evidence type="ECO:0000313" key="2">
    <source>
        <dbReference type="EMBL" id="TDR47351.1"/>
    </source>
</evidence>
<dbReference type="Proteomes" id="UP000295293">
    <property type="component" value="Unassembled WGS sequence"/>
</dbReference>
<feature type="compositionally biased region" description="Polar residues" evidence="1">
    <location>
        <begin position="171"/>
        <end position="183"/>
    </location>
</feature>
<reference evidence="2 3" key="1">
    <citation type="submission" date="2019-03" db="EMBL/GenBank/DDBJ databases">
        <title>Genomic Encyclopedia of Type Strains, Phase IV (KMG-IV): sequencing the most valuable type-strain genomes for metagenomic binning, comparative biology and taxonomic classification.</title>
        <authorList>
            <person name="Goeker M."/>
        </authorList>
    </citation>
    <scope>NUCLEOTIDE SEQUENCE [LARGE SCALE GENOMIC DNA]</scope>
    <source>
        <strain evidence="2 3">DSM 21667</strain>
    </source>
</reference>
<sequence length="197" mass="21867">MCLFIFQGLGEGQLRMLWLRSVTRHHALRGQVPRISRDACRLGGTPRSIFRGQNPVLLANFQLVSTQRGFGKNSFRFGHIQQLTEELFHIIGDVPGAPTTCSAADTSGMPPEAAQTFDSPAKPRLTAYAVNGYRIRRRQVPRDRFWGTSRSISSAPLGLELSVTGVCRRASQQGKDGAGSTQIPHPHTRRAAEWLRF</sequence>
<proteinExistence type="predicted"/>
<keyword evidence="3" id="KW-1185">Reference proteome</keyword>
<accession>A0A4R6Z6H7</accession>
<evidence type="ECO:0000313" key="3">
    <source>
        <dbReference type="Proteomes" id="UP000295293"/>
    </source>
</evidence>
<name>A0A4R6Z6H7_9GAMM</name>
<dbReference type="AlphaFoldDB" id="A0A4R6Z6H7"/>
<gene>
    <name evidence="2" type="ORF">DFR29_10210</name>
</gene>
<comment type="caution">
    <text evidence="2">The sequence shown here is derived from an EMBL/GenBank/DDBJ whole genome shotgun (WGS) entry which is preliminary data.</text>
</comment>
<organism evidence="2 3">
    <name type="scientific">Tahibacter aquaticus</name>
    <dbReference type="NCBI Taxonomy" id="520092"/>
    <lineage>
        <taxon>Bacteria</taxon>
        <taxon>Pseudomonadati</taxon>
        <taxon>Pseudomonadota</taxon>
        <taxon>Gammaproteobacteria</taxon>
        <taxon>Lysobacterales</taxon>
        <taxon>Rhodanobacteraceae</taxon>
        <taxon>Tahibacter</taxon>
    </lineage>
</organism>